<dbReference type="OrthoDB" id="2971521at2759"/>
<accession>A0A9W8ZW03</accession>
<proteinExistence type="predicted"/>
<protein>
    <submittedName>
        <fullName evidence="1">Uncharacterized protein</fullName>
    </submittedName>
</protein>
<evidence type="ECO:0000313" key="2">
    <source>
        <dbReference type="Proteomes" id="UP001150266"/>
    </source>
</evidence>
<reference evidence="1" key="1">
    <citation type="submission" date="2022-08" db="EMBL/GenBank/DDBJ databases">
        <title>A Global Phylogenomic Analysis of the Shiitake Genus Lentinula.</title>
        <authorList>
            <consortium name="DOE Joint Genome Institute"/>
            <person name="Sierra-Patev S."/>
            <person name="Min B."/>
            <person name="Naranjo-Ortiz M."/>
            <person name="Looney B."/>
            <person name="Konkel Z."/>
            <person name="Slot J.C."/>
            <person name="Sakamoto Y."/>
            <person name="Steenwyk J.L."/>
            <person name="Rokas A."/>
            <person name="Carro J."/>
            <person name="Camarero S."/>
            <person name="Ferreira P."/>
            <person name="Molpeceres G."/>
            <person name="Ruiz-Duenas F.J."/>
            <person name="Serrano A."/>
            <person name="Henrissat B."/>
            <person name="Drula E."/>
            <person name="Hughes K.W."/>
            <person name="Mata J.L."/>
            <person name="Ishikawa N.K."/>
            <person name="Vargas-Isla R."/>
            <person name="Ushijima S."/>
            <person name="Smith C.A."/>
            <person name="Ahrendt S."/>
            <person name="Andreopoulos W."/>
            <person name="He G."/>
            <person name="Labutti K."/>
            <person name="Lipzen A."/>
            <person name="Ng V."/>
            <person name="Riley R."/>
            <person name="Sandor L."/>
            <person name="Barry K."/>
            <person name="Martinez A.T."/>
            <person name="Xiao Y."/>
            <person name="Gibbons J.G."/>
            <person name="Terashima K."/>
            <person name="Grigoriev I.V."/>
            <person name="Hibbett D.S."/>
        </authorList>
    </citation>
    <scope>NUCLEOTIDE SEQUENCE</scope>
    <source>
        <strain evidence="1">JLM2183</strain>
    </source>
</reference>
<dbReference type="EMBL" id="JAOTPV010000049">
    <property type="protein sequence ID" value="KAJ4467000.1"/>
    <property type="molecule type" value="Genomic_DNA"/>
</dbReference>
<comment type="caution">
    <text evidence="1">The sequence shown here is derived from an EMBL/GenBank/DDBJ whole genome shotgun (WGS) entry which is preliminary data.</text>
</comment>
<dbReference type="Proteomes" id="UP001150266">
    <property type="component" value="Unassembled WGS sequence"/>
</dbReference>
<gene>
    <name evidence="1" type="ORF">J3R30DRAFT_3579786</name>
</gene>
<organism evidence="1 2">
    <name type="scientific">Lentinula aciculospora</name>
    <dbReference type="NCBI Taxonomy" id="153920"/>
    <lineage>
        <taxon>Eukaryota</taxon>
        <taxon>Fungi</taxon>
        <taxon>Dikarya</taxon>
        <taxon>Basidiomycota</taxon>
        <taxon>Agaricomycotina</taxon>
        <taxon>Agaricomycetes</taxon>
        <taxon>Agaricomycetidae</taxon>
        <taxon>Agaricales</taxon>
        <taxon>Marasmiineae</taxon>
        <taxon>Omphalotaceae</taxon>
        <taxon>Lentinula</taxon>
    </lineage>
</organism>
<sequence length="160" mass="17816">MFLERGGITQHVGINLAAGKGGKRGIYNGGVYTYEGSYLPGYPLDKLVIKVLTEPLKTGDMYSYGEAKALDDVGLYVDSGLLECTKRKKRIHNTGKVETVDEDVLLPAIIMKRVGGVPIEETAIWRAVGKVGRNLMINDAKPLVKTKFMDLWNRFQFVYM</sequence>
<keyword evidence="2" id="KW-1185">Reference proteome</keyword>
<dbReference type="AlphaFoldDB" id="A0A9W8ZW03"/>
<name>A0A9W8ZW03_9AGAR</name>
<evidence type="ECO:0000313" key="1">
    <source>
        <dbReference type="EMBL" id="KAJ4467000.1"/>
    </source>
</evidence>